<feature type="transmembrane region" description="Helical" evidence="7">
    <location>
        <begin position="66"/>
        <end position="84"/>
    </location>
</feature>
<comment type="similarity">
    <text evidence="2">Belongs to the UPF0702 family.</text>
</comment>
<dbReference type="Proteomes" id="UP000659630">
    <property type="component" value="Unassembled WGS sequence"/>
</dbReference>
<dbReference type="GO" id="GO:0005886">
    <property type="term" value="C:plasma membrane"/>
    <property type="evidence" value="ECO:0007669"/>
    <property type="project" value="UniProtKB-SubCell"/>
</dbReference>
<keyword evidence="10" id="KW-1185">Reference proteome</keyword>
<organism evidence="9 10">
    <name type="scientific">Anaerofilum hominis</name>
    <dbReference type="NCBI Taxonomy" id="2763016"/>
    <lineage>
        <taxon>Bacteria</taxon>
        <taxon>Bacillati</taxon>
        <taxon>Bacillota</taxon>
        <taxon>Clostridia</taxon>
        <taxon>Eubacteriales</taxon>
        <taxon>Oscillospiraceae</taxon>
        <taxon>Anaerofilum</taxon>
    </lineage>
</organism>
<evidence type="ECO:0000256" key="5">
    <source>
        <dbReference type="ARBA" id="ARBA00022989"/>
    </source>
</evidence>
<sequence>MEILHITLTSLGSVVALFLLTKLIGNRQMSQMSLFDYINGITIGSIAAEMATSLEDDFLKPLTAMVIYALIAVCISLCTCRSMALRKFFNGKPLVLFEHGKLYKKNLFSAKMDINEFLTQCRGAGYFDLSQLEAAVLETNGQVSFLPLSEQRPVTPHDLGVTPPPETLTVNVILDGKVLEENLKYTGRDQKWLMTQLHAQDIGQIKDVFLATVDAQGQLAAYRILDKKVSHEIFE</sequence>
<dbReference type="PANTHER" id="PTHR34582">
    <property type="entry name" value="UPF0702 TRANSMEMBRANE PROTEIN YCAP"/>
    <property type="match status" value="1"/>
</dbReference>
<dbReference type="Pfam" id="PF04239">
    <property type="entry name" value="DUF421"/>
    <property type="match status" value="1"/>
</dbReference>
<protein>
    <submittedName>
        <fullName evidence="9">DUF421 domain-containing protein</fullName>
    </submittedName>
</protein>
<dbReference type="InterPro" id="IPR007353">
    <property type="entry name" value="DUF421"/>
</dbReference>
<dbReference type="AlphaFoldDB" id="A0A923IDD2"/>
<dbReference type="Gene3D" id="3.30.240.20">
    <property type="entry name" value="bsu07140 like domains"/>
    <property type="match status" value="2"/>
</dbReference>
<evidence type="ECO:0000256" key="1">
    <source>
        <dbReference type="ARBA" id="ARBA00004651"/>
    </source>
</evidence>
<gene>
    <name evidence="9" type="ORF">H8S23_01795</name>
</gene>
<evidence type="ECO:0000256" key="4">
    <source>
        <dbReference type="ARBA" id="ARBA00022692"/>
    </source>
</evidence>
<evidence type="ECO:0000256" key="3">
    <source>
        <dbReference type="ARBA" id="ARBA00022475"/>
    </source>
</evidence>
<evidence type="ECO:0000256" key="2">
    <source>
        <dbReference type="ARBA" id="ARBA00006448"/>
    </source>
</evidence>
<name>A0A923IDD2_9FIRM</name>
<reference evidence="9" key="1">
    <citation type="submission" date="2020-08" db="EMBL/GenBank/DDBJ databases">
        <title>Genome public.</title>
        <authorList>
            <person name="Liu C."/>
            <person name="Sun Q."/>
        </authorList>
    </citation>
    <scope>NUCLEOTIDE SEQUENCE</scope>
    <source>
        <strain evidence="9">BX8</strain>
    </source>
</reference>
<feature type="domain" description="YetF C-terminal" evidence="8">
    <location>
        <begin position="82"/>
        <end position="214"/>
    </location>
</feature>
<comment type="subcellular location">
    <subcellularLocation>
        <location evidence="1">Cell membrane</location>
        <topology evidence="1">Multi-pass membrane protein</topology>
    </subcellularLocation>
</comment>
<keyword evidence="4 7" id="KW-0812">Transmembrane</keyword>
<proteinExistence type="inferred from homology"/>
<keyword evidence="5 7" id="KW-1133">Transmembrane helix</keyword>
<dbReference type="PANTHER" id="PTHR34582:SF7">
    <property type="entry name" value="UPF0702 TRANSMEMBRANE PROTEIN YDFS"/>
    <property type="match status" value="1"/>
</dbReference>
<accession>A0A923IDD2</accession>
<evidence type="ECO:0000256" key="7">
    <source>
        <dbReference type="SAM" id="Phobius"/>
    </source>
</evidence>
<dbReference type="InterPro" id="IPR023090">
    <property type="entry name" value="UPF0702_alpha/beta_dom_sf"/>
</dbReference>
<evidence type="ECO:0000313" key="9">
    <source>
        <dbReference type="EMBL" id="MBC5580232.1"/>
    </source>
</evidence>
<feature type="transmembrane region" description="Helical" evidence="7">
    <location>
        <begin position="37"/>
        <end position="54"/>
    </location>
</feature>
<feature type="transmembrane region" description="Helical" evidence="7">
    <location>
        <begin position="6"/>
        <end position="25"/>
    </location>
</feature>
<keyword evidence="3" id="KW-1003">Cell membrane</keyword>
<evidence type="ECO:0000259" key="8">
    <source>
        <dbReference type="Pfam" id="PF04239"/>
    </source>
</evidence>
<dbReference type="RefSeq" id="WP_186886598.1">
    <property type="nucleotide sequence ID" value="NZ_JACONZ010000001.1"/>
</dbReference>
<keyword evidence="6 7" id="KW-0472">Membrane</keyword>
<comment type="caution">
    <text evidence="9">The sequence shown here is derived from an EMBL/GenBank/DDBJ whole genome shotgun (WGS) entry which is preliminary data.</text>
</comment>
<evidence type="ECO:0000256" key="6">
    <source>
        <dbReference type="ARBA" id="ARBA00023136"/>
    </source>
</evidence>
<dbReference type="EMBL" id="JACONZ010000001">
    <property type="protein sequence ID" value="MBC5580232.1"/>
    <property type="molecule type" value="Genomic_DNA"/>
</dbReference>
<evidence type="ECO:0000313" key="10">
    <source>
        <dbReference type="Proteomes" id="UP000659630"/>
    </source>
</evidence>